<name>A0A2S9QD57_9HYPH</name>
<dbReference type="InterPro" id="IPR036812">
    <property type="entry name" value="NAD(P)_OxRdtase_dom_sf"/>
</dbReference>
<dbReference type="Gene3D" id="3.20.20.100">
    <property type="entry name" value="NADP-dependent oxidoreductase domain"/>
    <property type="match status" value="1"/>
</dbReference>
<evidence type="ECO:0000259" key="1">
    <source>
        <dbReference type="Pfam" id="PF00248"/>
    </source>
</evidence>
<protein>
    <submittedName>
        <fullName evidence="2">Aldo/keto reductase</fullName>
    </submittedName>
</protein>
<dbReference type="SUPFAM" id="SSF51430">
    <property type="entry name" value="NAD(P)-linked oxidoreductase"/>
    <property type="match status" value="1"/>
</dbReference>
<feature type="domain" description="NADP-dependent oxidoreductase" evidence="1">
    <location>
        <begin position="24"/>
        <end position="289"/>
    </location>
</feature>
<organism evidence="2 3">
    <name type="scientific">Labrys okinawensis</name>
    <dbReference type="NCBI Taxonomy" id="346911"/>
    <lineage>
        <taxon>Bacteria</taxon>
        <taxon>Pseudomonadati</taxon>
        <taxon>Pseudomonadota</taxon>
        <taxon>Alphaproteobacteria</taxon>
        <taxon>Hyphomicrobiales</taxon>
        <taxon>Xanthobacteraceae</taxon>
        <taxon>Labrys</taxon>
    </lineage>
</organism>
<dbReference type="AlphaFoldDB" id="A0A2S9QD57"/>
<dbReference type="PRINTS" id="PR00069">
    <property type="entry name" value="ALDKETRDTASE"/>
</dbReference>
<dbReference type="InterPro" id="IPR023210">
    <property type="entry name" value="NADP_OxRdtase_dom"/>
</dbReference>
<dbReference type="EMBL" id="PUEJ01000004">
    <property type="protein sequence ID" value="PRH87240.1"/>
    <property type="molecule type" value="Genomic_DNA"/>
</dbReference>
<gene>
    <name evidence="2" type="ORF">C5L14_11430</name>
</gene>
<reference evidence="2 3" key="1">
    <citation type="submission" date="2018-02" db="EMBL/GenBank/DDBJ databases">
        <title>Whole genome sequencing of endophytic bacterium.</title>
        <authorList>
            <person name="Eedara R."/>
            <person name="Podile A.R."/>
        </authorList>
    </citation>
    <scope>NUCLEOTIDE SEQUENCE [LARGE SCALE GENOMIC DNA]</scope>
    <source>
        <strain evidence="2 3">RP1T</strain>
    </source>
</reference>
<dbReference type="RefSeq" id="WP_105862179.1">
    <property type="nucleotide sequence ID" value="NZ_PUEJ01000004.1"/>
</dbReference>
<dbReference type="PANTHER" id="PTHR43364:SF1">
    <property type="entry name" value="OXIDOREDUCTASE YDHF"/>
    <property type="match status" value="1"/>
</dbReference>
<evidence type="ECO:0000313" key="3">
    <source>
        <dbReference type="Proteomes" id="UP000237682"/>
    </source>
</evidence>
<dbReference type="GO" id="GO:0005829">
    <property type="term" value="C:cytosol"/>
    <property type="evidence" value="ECO:0007669"/>
    <property type="project" value="TreeGrafter"/>
</dbReference>
<dbReference type="OrthoDB" id="8394608at2"/>
<dbReference type="InterPro" id="IPR020471">
    <property type="entry name" value="AKR"/>
</dbReference>
<dbReference type="Proteomes" id="UP000237682">
    <property type="component" value="Unassembled WGS sequence"/>
</dbReference>
<dbReference type="InterPro" id="IPR050523">
    <property type="entry name" value="AKR_Detox_Biosynth"/>
</dbReference>
<dbReference type="GO" id="GO:0016491">
    <property type="term" value="F:oxidoreductase activity"/>
    <property type="evidence" value="ECO:0007669"/>
    <property type="project" value="InterPro"/>
</dbReference>
<dbReference type="Pfam" id="PF00248">
    <property type="entry name" value="Aldo_ket_red"/>
    <property type="match status" value="1"/>
</dbReference>
<evidence type="ECO:0000313" key="2">
    <source>
        <dbReference type="EMBL" id="PRH87240.1"/>
    </source>
</evidence>
<proteinExistence type="predicted"/>
<sequence>MSDLPTPEPIRPLGRSGISVSSVAWGMWRFGGEDLASAQKLVETALEVGVTLFDTADIYGPSDLGGFGVAESQLGRVLEASPGLRQRMVLATKGGIVFGTPYNSSAAYLASAIDASLKRMQVDRIDLWQIHRPDILTHPSEIARALEDAHRAGKIAAIGVSNYTAAQTQGLAACLSLPIVSHQPEFSALKLDPLHDGILDQAMMNDMAVLAWSPLAGGRLAQPQDERARAVVALFDAKAAQAGVSHTAVALSWLMAHPARTIPIVGTQNLDRIREIPQAYLPRWSREEWYAVLVASRGERLP</sequence>
<comment type="caution">
    <text evidence="2">The sequence shown here is derived from an EMBL/GenBank/DDBJ whole genome shotgun (WGS) entry which is preliminary data.</text>
</comment>
<dbReference type="PANTHER" id="PTHR43364">
    <property type="entry name" value="NADH-SPECIFIC METHYLGLYOXAL REDUCTASE-RELATED"/>
    <property type="match status" value="1"/>
</dbReference>
<accession>A0A2S9QD57</accession>
<keyword evidence="3" id="KW-1185">Reference proteome</keyword>